<evidence type="ECO:0000256" key="1">
    <source>
        <dbReference type="SAM" id="MobiDB-lite"/>
    </source>
</evidence>
<dbReference type="Gene3D" id="1.10.472.10">
    <property type="entry name" value="Cyclin-like"/>
    <property type="match status" value="1"/>
</dbReference>
<feature type="region of interest" description="Disordered" evidence="1">
    <location>
        <begin position="25"/>
        <end position="44"/>
    </location>
</feature>
<evidence type="ECO:0000313" key="2">
    <source>
        <dbReference type="EMBL" id="KAK4155803.1"/>
    </source>
</evidence>
<protein>
    <recommendedName>
        <fullName evidence="4">Cyclin N-terminal domain-containing protein</fullName>
    </recommendedName>
</protein>
<feature type="region of interest" description="Disordered" evidence="1">
    <location>
        <begin position="302"/>
        <end position="325"/>
    </location>
</feature>
<reference evidence="2" key="1">
    <citation type="journal article" date="2023" name="Mol. Phylogenet. Evol.">
        <title>Genome-scale phylogeny and comparative genomics of the fungal order Sordariales.</title>
        <authorList>
            <person name="Hensen N."/>
            <person name="Bonometti L."/>
            <person name="Westerberg I."/>
            <person name="Brannstrom I.O."/>
            <person name="Guillou S."/>
            <person name="Cros-Aarteil S."/>
            <person name="Calhoun S."/>
            <person name="Haridas S."/>
            <person name="Kuo A."/>
            <person name="Mondo S."/>
            <person name="Pangilinan J."/>
            <person name="Riley R."/>
            <person name="LaButti K."/>
            <person name="Andreopoulos B."/>
            <person name="Lipzen A."/>
            <person name="Chen C."/>
            <person name="Yan M."/>
            <person name="Daum C."/>
            <person name="Ng V."/>
            <person name="Clum A."/>
            <person name="Steindorff A."/>
            <person name="Ohm R.A."/>
            <person name="Martin F."/>
            <person name="Silar P."/>
            <person name="Natvig D.O."/>
            <person name="Lalanne C."/>
            <person name="Gautier V."/>
            <person name="Ament-Velasquez S.L."/>
            <person name="Kruys A."/>
            <person name="Hutchinson M.I."/>
            <person name="Powell A.J."/>
            <person name="Barry K."/>
            <person name="Miller A.N."/>
            <person name="Grigoriev I.V."/>
            <person name="Debuchy R."/>
            <person name="Gladieux P."/>
            <person name="Hiltunen Thoren M."/>
            <person name="Johannesson H."/>
        </authorList>
    </citation>
    <scope>NUCLEOTIDE SEQUENCE</scope>
    <source>
        <strain evidence="2">CBS 538.74</strain>
    </source>
</reference>
<feature type="region of interest" description="Disordered" evidence="1">
    <location>
        <begin position="234"/>
        <end position="282"/>
    </location>
</feature>
<evidence type="ECO:0000313" key="3">
    <source>
        <dbReference type="Proteomes" id="UP001302745"/>
    </source>
</evidence>
<dbReference type="Proteomes" id="UP001302745">
    <property type="component" value="Unassembled WGS sequence"/>
</dbReference>
<feature type="compositionally biased region" description="Low complexity" evidence="1">
    <location>
        <begin position="249"/>
        <end position="269"/>
    </location>
</feature>
<dbReference type="AlphaFoldDB" id="A0AAN6VQ92"/>
<comment type="caution">
    <text evidence="2">The sequence shown here is derived from an EMBL/GenBank/DDBJ whole genome shotgun (WGS) entry which is preliminary data.</text>
</comment>
<organism evidence="2 3">
    <name type="scientific">Chaetomidium leptoderma</name>
    <dbReference type="NCBI Taxonomy" id="669021"/>
    <lineage>
        <taxon>Eukaryota</taxon>
        <taxon>Fungi</taxon>
        <taxon>Dikarya</taxon>
        <taxon>Ascomycota</taxon>
        <taxon>Pezizomycotina</taxon>
        <taxon>Sordariomycetes</taxon>
        <taxon>Sordariomycetidae</taxon>
        <taxon>Sordariales</taxon>
        <taxon>Chaetomiaceae</taxon>
        <taxon>Chaetomidium</taxon>
    </lineage>
</organism>
<proteinExistence type="predicted"/>
<keyword evidence="3" id="KW-1185">Reference proteome</keyword>
<evidence type="ECO:0008006" key="4">
    <source>
        <dbReference type="Google" id="ProtNLM"/>
    </source>
</evidence>
<dbReference type="EMBL" id="MU856880">
    <property type="protein sequence ID" value="KAK4155803.1"/>
    <property type="molecule type" value="Genomic_DNA"/>
</dbReference>
<reference evidence="2" key="2">
    <citation type="submission" date="2023-05" db="EMBL/GenBank/DDBJ databases">
        <authorList>
            <consortium name="Lawrence Berkeley National Laboratory"/>
            <person name="Steindorff A."/>
            <person name="Hensen N."/>
            <person name="Bonometti L."/>
            <person name="Westerberg I."/>
            <person name="Brannstrom I.O."/>
            <person name="Guillou S."/>
            <person name="Cros-Aarteil S."/>
            <person name="Calhoun S."/>
            <person name="Haridas S."/>
            <person name="Kuo A."/>
            <person name="Mondo S."/>
            <person name="Pangilinan J."/>
            <person name="Riley R."/>
            <person name="Labutti K."/>
            <person name="Andreopoulos B."/>
            <person name="Lipzen A."/>
            <person name="Chen C."/>
            <person name="Yanf M."/>
            <person name="Daum C."/>
            <person name="Ng V."/>
            <person name="Clum A."/>
            <person name="Ohm R."/>
            <person name="Martin F."/>
            <person name="Silar P."/>
            <person name="Natvig D."/>
            <person name="Lalanne C."/>
            <person name="Gautier V."/>
            <person name="Ament-Velasquez S.L."/>
            <person name="Kruys A."/>
            <person name="Hutchinson M.I."/>
            <person name="Powell A.J."/>
            <person name="Barry K."/>
            <person name="Miller A.N."/>
            <person name="Grigoriev I.V."/>
            <person name="Debuchy R."/>
            <person name="Gladieux P."/>
            <person name="Thoren M.H."/>
            <person name="Johannesson H."/>
        </authorList>
    </citation>
    <scope>NUCLEOTIDE SEQUENCE</scope>
    <source>
        <strain evidence="2">CBS 538.74</strain>
    </source>
</reference>
<accession>A0AAN6VQ92</accession>
<gene>
    <name evidence="2" type="ORF">C8A00DRAFT_31355</name>
</gene>
<name>A0AAN6VQ92_9PEZI</name>
<sequence>MATHSPDYSDDEFDFDEEYFSRTYQPLSNLPTPPPSSRVSLGDQSPRALLEDGGLLDSALLGPAIHLVNLIPPAASLTAPSVPLVHEMLVRSDLPMETIALAVCILDSLSSKFSLNWRLLCPLAQREPTNEMTKRHTIQARPVGATQLHIDSVNPEVIVLTALIIAVKFLVDSQEATNYYRAAWGNNMWSCDQINVTERCIMENLGYRILPLWDTVLIADAVRDMQRAARQVVALPPPPRNGEVHKRSVSSGEALSSHSHSHSHALLPLTPAETPVSETGPTVRPVREAAGAAAVFGGGGLASGDPSMLHLPPRAKRKASSPVAG</sequence>